<dbReference type="EMBL" id="QKKF02002619">
    <property type="protein sequence ID" value="RZF48227.1"/>
    <property type="molecule type" value="Genomic_DNA"/>
</dbReference>
<dbReference type="Proteomes" id="UP000291343">
    <property type="component" value="Unassembled WGS sequence"/>
</dbReference>
<evidence type="ECO:0000313" key="2">
    <source>
        <dbReference type="EMBL" id="RZF48227.1"/>
    </source>
</evidence>
<name>A0A482XRP4_LAOST</name>
<dbReference type="AlphaFoldDB" id="A0A482XRP4"/>
<protein>
    <submittedName>
        <fullName evidence="2">Uncharacterized protein</fullName>
    </submittedName>
</protein>
<proteinExistence type="predicted"/>
<organism evidence="2 3">
    <name type="scientific">Laodelphax striatellus</name>
    <name type="common">Small brown planthopper</name>
    <name type="synonym">Delphax striatella</name>
    <dbReference type="NCBI Taxonomy" id="195883"/>
    <lineage>
        <taxon>Eukaryota</taxon>
        <taxon>Metazoa</taxon>
        <taxon>Ecdysozoa</taxon>
        <taxon>Arthropoda</taxon>
        <taxon>Hexapoda</taxon>
        <taxon>Insecta</taxon>
        <taxon>Pterygota</taxon>
        <taxon>Neoptera</taxon>
        <taxon>Paraneoptera</taxon>
        <taxon>Hemiptera</taxon>
        <taxon>Auchenorrhyncha</taxon>
        <taxon>Fulgoroidea</taxon>
        <taxon>Delphacidae</taxon>
        <taxon>Criomorphinae</taxon>
        <taxon>Laodelphax</taxon>
    </lineage>
</organism>
<comment type="caution">
    <text evidence="2">The sequence shown here is derived from an EMBL/GenBank/DDBJ whole genome shotgun (WGS) entry which is preliminary data.</text>
</comment>
<feature type="region of interest" description="Disordered" evidence="1">
    <location>
        <begin position="69"/>
        <end position="100"/>
    </location>
</feature>
<gene>
    <name evidence="2" type="ORF">LSTR_LSTR006194</name>
</gene>
<evidence type="ECO:0000313" key="3">
    <source>
        <dbReference type="Proteomes" id="UP000291343"/>
    </source>
</evidence>
<keyword evidence="3" id="KW-1185">Reference proteome</keyword>
<sequence>MRSPKSRLVPLPCRVKSSRVTNLSPSFPPRCCGNAQHFPSSALIGPKVTANGDSADQWQALLRTPSVRMRQPRESQLELSPYNPGAKTSLQGELRRMAQK</sequence>
<accession>A0A482XRP4</accession>
<reference evidence="2 3" key="1">
    <citation type="journal article" date="2017" name="Gigascience">
        <title>Genome sequence of the small brown planthopper, Laodelphax striatellus.</title>
        <authorList>
            <person name="Zhu J."/>
            <person name="Jiang F."/>
            <person name="Wang X."/>
            <person name="Yang P."/>
            <person name="Bao Y."/>
            <person name="Zhao W."/>
            <person name="Wang W."/>
            <person name="Lu H."/>
            <person name="Wang Q."/>
            <person name="Cui N."/>
            <person name="Li J."/>
            <person name="Chen X."/>
            <person name="Luo L."/>
            <person name="Yu J."/>
            <person name="Kang L."/>
            <person name="Cui F."/>
        </authorList>
    </citation>
    <scope>NUCLEOTIDE SEQUENCE [LARGE SCALE GENOMIC DNA]</scope>
    <source>
        <strain evidence="2">Lst14</strain>
    </source>
</reference>
<evidence type="ECO:0000256" key="1">
    <source>
        <dbReference type="SAM" id="MobiDB-lite"/>
    </source>
</evidence>
<dbReference type="InParanoid" id="A0A482XRP4"/>